<dbReference type="InParanoid" id="A0A3B3HAB5"/>
<dbReference type="SUPFAM" id="SSF49417">
    <property type="entry name" value="p53-like transcription factors"/>
    <property type="match status" value="1"/>
</dbReference>
<evidence type="ECO:0000256" key="1">
    <source>
        <dbReference type="ARBA" id="ARBA00022473"/>
    </source>
</evidence>
<dbReference type="GeneTree" id="ENSGT00940000156269"/>
<feature type="region of interest" description="Disordered" evidence="8">
    <location>
        <begin position="1560"/>
        <end position="1589"/>
    </location>
</feature>
<keyword evidence="3 6" id="KW-0238">DNA-binding</keyword>
<feature type="compositionally biased region" description="Basic and acidic residues" evidence="8">
    <location>
        <begin position="11"/>
        <end position="28"/>
    </location>
</feature>
<protein>
    <submittedName>
        <fullName evidence="11">Uncharacterized protein</fullName>
    </submittedName>
</protein>
<dbReference type="STRING" id="8090.ENSORLP00000028460"/>
<dbReference type="Gene3D" id="2.60.40.820">
    <property type="entry name" value="Transcription factor, T-box"/>
    <property type="match status" value="1"/>
</dbReference>
<feature type="compositionally biased region" description="Polar residues" evidence="8">
    <location>
        <begin position="91"/>
        <end position="111"/>
    </location>
</feature>
<keyword evidence="7" id="KW-0175">Coiled coil</keyword>
<feature type="region of interest" description="Disordered" evidence="8">
    <location>
        <begin position="1696"/>
        <end position="1721"/>
    </location>
</feature>
<comment type="subcellular location">
    <subcellularLocation>
        <location evidence="6">Nucleus</location>
    </subcellularLocation>
</comment>
<feature type="domain" description="T-box" evidence="9">
    <location>
        <begin position="155"/>
        <end position="342"/>
    </location>
</feature>
<dbReference type="CDD" id="cd20195">
    <property type="entry name" value="T-box_MGA-like"/>
    <property type="match status" value="1"/>
</dbReference>
<feature type="region of interest" description="Disordered" evidence="8">
    <location>
        <begin position="1857"/>
        <end position="1900"/>
    </location>
</feature>
<feature type="compositionally biased region" description="Low complexity" evidence="8">
    <location>
        <begin position="1436"/>
        <end position="1448"/>
    </location>
</feature>
<feature type="region of interest" description="Disordered" evidence="8">
    <location>
        <begin position="1483"/>
        <end position="1520"/>
    </location>
</feature>
<reference evidence="11" key="3">
    <citation type="submission" date="2025-09" db="UniProtKB">
        <authorList>
            <consortium name="Ensembl"/>
        </authorList>
    </citation>
    <scope>IDENTIFICATION</scope>
    <source>
        <strain evidence="11">Hd-rR</strain>
    </source>
</reference>
<feature type="region of interest" description="Disordered" evidence="8">
    <location>
        <begin position="949"/>
        <end position="989"/>
    </location>
</feature>
<reference evidence="11 12" key="1">
    <citation type="journal article" date="2007" name="Nature">
        <title>The medaka draft genome and insights into vertebrate genome evolution.</title>
        <authorList>
            <person name="Kasahara M."/>
            <person name="Naruse K."/>
            <person name="Sasaki S."/>
            <person name="Nakatani Y."/>
            <person name="Qu W."/>
            <person name="Ahsan B."/>
            <person name="Yamada T."/>
            <person name="Nagayasu Y."/>
            <person name="Doi K."/>
            <person name="Kasai Y."/>
            <person name="Jindo T."/>
            <person name="Kobayashi D."/>
            <person name="Shimada A."/>
            <person name="Toyoda A."/>
            <person name="Kuroki Y."/>
            <person name="Fujiyama A."/>
            <person name="Sasaki T."/>
            <person name="Shimizu A."/>
            <person name="Asakawa S."/>
            <person name="Shimizu N."/>
            <person name="Hashimoto S."/>
            <person name="Yang J."/>
            <person name="Lee Y."/>
            <person name="Matsushima K."/>
            <person name="Sugano S."/>
            <person name="Sakaizumi M."/>
            <person name="Narita T."/>
            <person name="Ohishi K."/>
            <person name="Haga S."/>
            <person name="Ohta F."/>
            <person name="Nomoto H."/>
            <person name="Nogata K."/>
            <person name="Morishita T."/>
            <person name="Endo T."/>
            <person name="Shin-I T."/>
            <person name="Takeda H."/>
            <person name="Morishita S."/>
            <person name="Kohara Y."/>
        </authorList>
    </citation>
    <scope>NUCLEOTIDE SEQUENCE [LARGE SCALE GENOMIC DNA]</scope>
    <source>
        <strain evidence="11 12">Hd-rR</strain>
    </source>
</reference>
<feature type="compositionally biased region" description="Low complexity" evidence="8">
    <location>
        <begin position="69"/>
        <end position="85"/>
    </location>
</feature>
<keyword evidence="5 6" id="KW-0539">Nucleus</keyword>
<dbReference type="GO" id="GO:0005634">
    <property type="term" value="C:nucleus"/>
    <property type="evidence" value="ECO:0000318"/>
    <property type="project" value="GO_Central"/>
</dbReference>
<dbReference type="SMART" id="SM00425">
    <property type="entry name" value="TBOX"/>
    <property type="match status" value="1"/>
</dbReference>
<dbReference type="PROSITE" id="PS50252">
    <property type="entry name" value="TBOX_3"/>
    <property type="match status" value="1"/>
</dbReference>
<evidence type="ECO:0000313" key="11">
    <source>
        <dbReference type="Ensembl" id="ENSORLP00000028460.1"/>
    </source>
</evidence>
<feature type="compositionally biased region" description="Basic and acidic residues" evidence="8">
    <location>
        <begin position="2034"/>
        <end position="2047"/>
    </location>
</feature>
<evidence type="ECO:0000256" key="5">
    <source>
        <dbReference type="ARBA" id="ARBA00023242"/>
    </source>
</evidence>
<dbReference type="Pfam" id="PF00907">
    <property type="entry name" value="T-box"/>
    <property type="match status" value="1"/>
</dbReference>
<feature type="compositionally biased region" description="Polar residues" evidence="8">
    <location>
        <begin position="1971"/>
        <end position="1981"/>
    </location>
</feature>
<dbReference type="GO" id="GO:0046983">
    <property type="term" value="F:protein dimerization activity"/>
    <property type="evidence" value="ECO:0007669"/>
    <property type="project" value="InterPro"/>
</dbReference>
<dbReference type="GO" id="GO:0000981">
    <property type="term" value="F:DNA-binding transcription factor activity, RNA polymerase II-specific"/>
    <property type="evidence" value="ECO:0000318"/>
    <property type="project" value="GO_Central"/>
</dbReference>
<dbReference type="GO" id="GO:0006357">
    <property type="term" value="P:regulation of transcription by RNA polymerase II"/>
    <property type="evidence" value="ECO:0000318"/>
    <property type="project" value="GO_Central"/>
</dbReference>
<evidence type="ECO:0000256" key="8">
    <source>
        <dbReference type="SAM" id="MobiDB-lite"/>
    </source>
</evidence>
<evidence type="ECO:0000256" key="2">
    <source>
        <dbReference type="ARBA" id="ARBA00023015"/>
    </source>
</evidence>
<keyword evidence="12" id="KW-1185">Reference proteome</keyword>
<evidence type="ECO:0000256" key="4">
    <source>
        <dbReference type="ARBA" id="ARBA00023163"/>
    </source>
</evidence>
<feature type="region of interest" description="Disordered" evidence="8">
    <location>
        <begin position="1347"/>
        <end position="1375"/>
    </location>
</feature>
<dbReference type="GO" id="GO:0045893">
    <property type="term" value="P:positive regulation of DNA-templated transcription"/>
    <property type="evidence" value="ECO:0007669"/>
    <property type="project" value="InterPro"/>
</dbReference>
<feature type="domain" description="BHLH" evidence="10">
    <location>
        <begin position="1581"/>
        <end position="1630"/>
    </location>
</feature>
<feature type="region of interest" description="Disordered" evidence="8">
    <location>
        <begin position="1048"/>
        <end position="1114"/>
    </location>
</feature>
<gene>
    <name evidence="11" type="primary">magl</name>
</gene>
<feature type="compositionally biased region" description="Basic and acidic residues" evidence="8">
    <location>
        <begin position="2082"/>
        <end position="2092"/>
    </location>
</feature>
<organism evidence="11 12">
    <name type="scientific">Oryzias latipes</name>
    <name type="common">Japanese rice fish</name>
    <name type="synonym">Japanese killifish</name>
    <dbReference type="NCBI Taxonomy" id="8090"/>
    <lineage>
        <taxon>Eukaryota</taxon>
        <taxon>Metazoa</taxon>
        <taxon>Chordata</taxon>
        <taxon>Craniata</taxon>
        <taxon>Vertebrata</taxon>
        <taxon>Euteleostomi</taxon>
        <taxon>Actinopterygii</taxon>
        <taxon>Neopterygii</taxon>
        <taxon>Teleostei</taxon>
        <taxon>Neoteleostei</taxon>
        <taxon>Acanthomorphata</taxon>
        <taxon>Ovalentaria</taxon>
        <taxon>Atherinomorphae</taxon>
        <taxon>Beloniformes</taxon>
        <taxon>Adrianichthyidae</taxon>
        <taxon>Oryziinae</taxon>
        <taxon>Oryzias</taxon>
    </lineage>
</organism>
<feature type="region of interest" description="Disordered" evidence="8">
    <location>
        <begin position="1"/>
        <end position="113"/>
    </location>
</feature>
<dbReference type="Pfam" id="PF16059">
    <property type="entry name" value="MGA_dom"/>
    <property type="match status" value="1"/>
</dbReference>
<dbReference type="InterPro" id="IPR036638">
    <property type="entry name" value="HLH_DNA-bd_sf"/>
</dbReference>
<feature type="compositionally biased region" description="Low complexity" evidence="8">
    <location>
        <begin position="1882"/>
        <end position="1894"/>
    </location>
</feature>
<dbReference type="GO" id="GO:0000785">
    <property type="term" value="C:chromatin"/>
    <property type="evidence" value="ECO:0000318"/>
    <property type="project" value="GO_Central"/>
</dbReference>
<dbReference type="InterPro" id="IPR011598">
    <property type="entry name" value="bHLH_dom"/>
</dbReference>
<feature type="region of interest" description="Disordered" evidence="8">
    <location>
        <begin position="1424"/>
        <end position="1450"/>
    </location>
</feature>
<feature type="compositionally biased region" description="Basic residues" evidence="8">
    <location>
        <begin position="1579"/>
        <end position="1588"/>
    </location>
</feature>
<feature type="compositionally biased region" description="Low complexity" evidence="8">
    <location>
        <begin position="1498"/>
        <end position="1510"/>
    </location>
</feature>
<dbReference type="Proteomes" id="UP000001038">
    <property type="component" value="Chromosome 24"/>
</dbReference>
<dbReference type="PANTHER" id="PTHR11267">
    <property type="entry name" value="T-BOX PROTEIN-RELATED"/>
    <property type="match status" value="1"/>
</dbReference>
<comment type="caution">
    <text evidence="6">Lacks conserved residue(s) required for the propagation of feature annotation.</text>
</comment>
<dbReference type="GO" id="GO:0000978">
    <property type="term" value="F:RNA polymerase II cis-regulatory region sequence-specific DNA binding"/>
    <property type="evidence" value="ECO:0000318"/>
    <property type="project" value="GO_Central"/>
</dbReference>
<keyword evidence="1" id="KW-0217">Developmental protein</keyword>
<feature type="compositionally biased region" description="Polar residues" evidence="8">
    <location>
        <begin position="1802"/>
        <end position="1811"/>
    </location>
</feature>
<feature type="region of interest" description="Disordered" evidence="8">
    <location>
        <begin position="438"/>
        <end position="466"/>
    </location>
</feature>
<keyword evidence="4" id="KW-0804">Transcription</keyword>
<proteinExistence type="predicted"/>
<evidence type="ECO:0000256" key="3">
    <source>
        <dbReference type="ARBA" id="ARBA00023125"/>
    </source>
</evidence>
<dbReference type="GO" id="GO:0001708">
    <property type="term" value="P:cell fate specification"/>
    <property type="evidence" value="ECO:0000318"/>
    <property type="project" value="GO_Central"/>
</dbReference>
<keyword evidence="2" id="KW-0805">Transcription regulation</keyword>
<feature type="region of interest" description="Disordered" evidence="8">
    <location>
        <begin position="1284"/>
        <end position="1312"/>
    </location>
</feature>
<feature type="region of interest" description="Disordered" evidence="8">
    <location>
        <begin position="368"/>
        <end position="399"/>
    </location>
</feature>
<evidence type="ECO:0000259" key="9">
    <source>
        <dbReference type="PROSITE" id="PS50252"/>
    </source>
</evidence>
<feature type="region of interest" description="Disordered" evidence="8">
    <location>
        <begin position="1741"/>
        <end position="1825"/>
    </location>
</feature>
<evidence type="ECO:0000256" key="6">
    <source>
        <dbReference type="PROSITE-ProRule" id="PRU00201"/>
    </source>
</evidence>
<dbReference type="InterPro" id="IPR001699">
    <property type="entry name" value="TF_T-box"/>
</dbReference>
<feature type="region of interest" description="Disordered" evidence="8">
    <location>
        <begin position="529"/>
        <end position="550"/>
    </location>
</feature>
<feature type="region of interest" description="Disordered" evidence="8">
    <location>
        <begin position="859"/>
        <end position="878"/>
    </location>
</feature>
<dbReference type="PRINTS" id="PR00937">
    <property type="entry name" value="TBOX"/>
</dbReference>
<feature type="compositionally biased region" description="Polar residues" evidence="8">
    <location>
        <begin position="1086"/>
        <end position="1096"/>
    </location>
</feature>
<feature type="compositionally biased region" description="Acidic residues" evidence="8">
    <location>
        <begin position="1511"/>
        <end position="1520"/>
    </location>
</feature>
<feature type="coiled-coil region" evidence="7">
    <location>
        <begin position="1620"/>
        <end position="1650"/>
    </location>
</feature>
<evidence type="ECO:0000259" key="10">
    <source>
        <dbReference type="PROSITE" id="PS50888"/>
    </source>
</evidence>
<name>A0A3B3HAB5_ORYLA</name>
<evidence type="ECO:0000313" key="12">
    <source>
        <dbReference type="Proteomes" id="UP000001038"/>
    </source>
</evidence>
<feature type="compositionally biased region" description="Pro residues" evidence="8">
    <location>
        <begin position="31"/>
        <end position="43"/>
    </location>
</feature>
<dbReference type="InterPro" id="IPR032060">
    <property type="entry name" value="MGA_dom"/>
</dbReference>
<dbReference type="InterPro" id="IPR046360">
    <property type="entry name" value="T-box_DNA-bd"/>
</dbReference>
<feature type="compositionally biased region" description="Basic and acidic residues" evidence="8">
    <location>
        <begin position="529"/>
        <end position="538"/>
    </location>
</feature>
<feature type="region of interest" description="Disordered" evidence="8">
    <location>
        <begin position="1940"/>
        <end position="2098"/>
    </location>
</feature>
<feature type="compositionally biased region" description="Basic and acidic residues" evidence="8">
    <location>
        <begin position="1097"/>
        <end position="1111"/>
    </location>
</feature>
<dbReference type="Bgee" id="ENSORLG00000009524">
    <property type="expression patterns" value="Expressed in blastula and 14 other cell types or tissues"/>
</dbReference>
<dbReference type="InterPro" id="IPR036960">
    <property type="entry name" value="T-box_sf"/>
</dbReference>
<dbReference type="PANTHER" id="PTHR11267:SF104">
    <property type="entry name" value="T-BOX TRANSCRIPTION FACTOR TBX1"/>
    <property type="match status" value="1"/>
</dbReference>
<sequence length="2098" mass="229377">MMSASNADPAPLRDSHAVEEDEKGDSLRRPLPAPTSIPCPSPAFPAKAILSLTDTSSESKAVSMASTDSCPAPSLPAEASPAKPAVECTLEGTSQGTTSQISPASDGSKSAGTGVISISNSPSWSSALSLNTFGYSDTEKNFPPVITMKGVSVTLENNSVWKQFSSCGTEMILTKQGRRMFPYCRYRLSGLDPDMPYMLVLSIVPSTKYRYRWNSSKWEVTGQGEHLIQGVIRAFSHHYSPCKGSDWMSSLVSFYKLKLTNNFQDQDGHIILHSMHRYIPKLHVVPLPNGVLPKTDQPVQMGPESLTFTFPQTEFMAVTTYQNFRITQLKINHNPFAKGFREEGINGRWKKAMTEPCAVVNIDTQHAEVKPAEHSEDEEGTDLSSLSKSDPVPSSTAQPTRLVLKPIMSNPTAEGKPYVSCLRGRLSLGELVLVQKPANDEPSEEHATSEAATEQQETKKWAQRMPCSSRYRRKKKRINHRWGNPKGRNYKATPVPAVVPCSPLLQPELDDIDGLLFASFVSKEALEVHVGDESHRTPSPEPPGSSTPMQLDQSIDEIQETVEESITRLELALLEELRVLKHRQVIHPVLQEVGLKLSSLDPSLSVDLQYLGISLPLPSADLPEQISRTSVSPVDKGHAFISRTGKTSDMTKIKGWKSKFIKSSLSLPSSCEGLPKNLSAFCSNMLDEYLESEEQQISERAAAFSTEAEASVSYQLPAKSSSYVKTLDSVLKSRSAASRLSAGGSRPCPLSYKLQHSSALSSTPAAARPTSPCQAEVQSRSAQAFSGSDPGSVCQSSSAKEAAVALGPPLSFSQIQAMFHKPSGLTKIQLKLLEMEMEALNRGLRRTQLTAERVTVALSSMQTEQLPPKQEPDPPETKSIGPVCGKEFCRLGCVCSSLQHVSRGPLHCRRPDCMFGCTCFKRKITKQQPSQEREEQSRPVYSVTNMELAEQPRPGAHSQKLWRQGGSEGDPEPLFVPRGAPPPSAGPSRIVKRVVPRPAEPIREEDKDPVYRYLESKMTCARVRELNSKPPPVMDFETSVMAAAASAPKCTSNPQDGSHGVPQNHHGAAMSTKKEGRRLRFVAASPTCSGSQQSRVSTEEKSSREGGEAKARKQIQIQSECEWKNDCQMVLEGLCDRMNQNRLNQPFFIGPYHISPITKILMRKPSGSIITYRIRISRPSNTTNCDEEESDECVELNPSFSENPKKETGGPSVPCGVTPFMSGITAAGNLIAKKKPFGGQGNGLIKVNGKQYNHARLLLGYMGALHPVNRLAAFVTGRAQISVPKVSEKPESAPRTHSAGGLQLHAGGTTAPPVVNNQPSACPATSSQTFKPEACNKALINSPWCSPSPMSHSPVPSSTPVEPSSRPSPVSLTVSPSLKSPSFLAQRGTYSFRICPPSNLLGEGKKQRGVALPGGFTLIQLPKPRVDEAAGPVGPPNGNSSGNPPKSSTASRLDHLAKEWLGVGSLDKVTDLSRLICDPKTRLEESSRSLEEVESNISVEDLSSDFSSSGEGEDDDEPIDIETVEEEHEKTIVMMKEAALKTLLELQDYSLAARERYKQTISSSSSPASDQEENNFLKSNRKRRKHTKLERLRRCEQRALFEKLKTVLNSHPKTPKYHLLSLAEKEIRLLEKNTKTLREKKKKLIQIQSEYIRKLSRLSGRSEISFHSKLQEMSNRHKIEKRLEWNALSSTILRSSPAPLNAPPPKADIQQDNSLPSHNRTLTFSQNGLQQLLSVLHPTQNLEKDNAPPPLPTPVPEQTHQDDSAAAVRVAPPPLNDNQTPASVCSSTNQDQHQAPSDKAEGQTSGRSSATRTKRYSLIRPTQTPLPLVRSKTGRIILPSSLRPIGQGFYTLMVIKPKQDTDEAGSSSDPGRSRTGPEDVAASDAASSDPDPSSGGKFPLREVTFFNKSGTGSLAGLREVSERDAGARPAQLRFNSLLPYEWKPDPGAARPRRGRPRKQTFSNGRDVAMETTESLSETSAAATERPTHGVPTERTGPQETQGGGVFHVPDRPAKKGRGRPPKMKSSQPRGSVRRVSDCRFETKEDSPVRISASRLKGSDSAGLSRPLTRGSMGKDFPSAKKRSWEDIEKELDPDLEFE</sequence>
<feature type="compositionally biased region" description="Low complexity" evidence="8">
    <location>
        <begin position="382"/>
        <end position="395"/>
    </location>
</feature>
<evidence type="ECO:0000256" key="7">
    <source>
        <dbReference type="SAM" id="Coils"/>
    </source>
</evidence>
<dbReference type="SUPFAM" id="SSF47459">
    <property type="entry name" value="HLH, helix-loop-helix DNA-binding domain"/>
    <property type="match status" value="1"/>
</dbReference>
<dbReference type="Ensembl" id="ENSORLT00000038013.1">
    <property type="protein sequence ID" value="ENSORLP00000028460.1"/>
    <property type="gene ID" value="ENSORLG00000009524.2"/>
</dbReference>
<feature type="compositionally biased region" description="Polar residues" evidence="8">
    <location>
        <begin position="52"/>
        <end position="68"/>
    </location>
</feature>
<feature type="compositionally biased region" description="Polar residues" evidence="8">
    <location>
        <begin position="1776"/>
        <end position="1795"/>
    </location>
</feature>
<dbReference type="PROSITE" id="PS50888">
    <property type="entry name" value="BHLH"/>
    <property type="match status" value="1"/>
</dbReference>
<feature type="compositionally biased region" description="Polar residues" evidence="8">
    <location>
        <begin position="1710"/>
        <end position="1721"/>
    </location>
</feature>
<reference evidence="11" key="2">
    <citation type="submission" date="2025-08" db="UniProtKB">
        <authorList>
            <consortium name="Ensembl"/>
        </authorList>
    </citation>
    <scope>IDENTIFICATION</scope>
    <source>
        <strain evidence="11">Hd-rR</strain>
    </source>
</reference>
<accession>A0A3B3HAB5</accession>
<dbReference type="InterPro" id="IPR008967">
    <property type="entry name" value="p53-like_TF_DNA-bd_sf"/>
</dbReference>